<keyword evidence="3" id="KW-1185">Reference proteome</keyword>
<name>A0A9J6FRW4_HAELO</name>
<dbReference type="Proteomes" id="UP000821853">
    <property type="component" value="Unassembled WGS sequence"/>
</dbReference>
<evidence type="ECO:0000313" key="3">
    <source>
        <dbReference type="Proteomes" id="UP000821853"/>
    </source>
</evidence>
<gene>
    <name evidence="2" type="ORF">HPB48_000265</name>
</gene>
<dbReference type="AlphaFoldDB" id="A0A9J6FRW4"/>
<dbReference type="EMBL" id="JABSTR010000003">
    <property type="protein sequence ID" value="KAH9365531.1"/>
    <property type="molecule type" value="Genomic_DNA"/>
</dbReference>
<protein>
    <submittedName>
        <fullName evidence="2">Uncharacterized protein</fullName>
    </submittedName>
</protein>
<feature type="region of interest" description="Disordered" evidence="1">
    <location>
        <begin position="104"/>
        <end position="133"/>
    </location>
</feature>
<organism evidence="2 3">
    <name type="scientific">Haemaphysalis longicornis</name>
    <name type="common">Bush tick</name>
    <dbReference type="NCBI Taxonomy" id="44386"/>
    <lineage>
        <taxon>Eukaryota</taxon>
        <taxon>Metazoa</taxon>
        <taxon>Ecdysozoa</taxon>
        <taxon>Arthropoda</taxon>
        <taxon>Chelicerata</taxon>
        <taxon>Arachnida</taxon>
        <taxon>Acari</taxon>
        <taxon>Parasitiformes</taxon>
        <taxon>Ixodida</taxon>
        <taxon>Ixodoidea</taxon>
        <taxon>Ixodidae</taxon>
        <taxon>Haemaphysalinae</taxon>
        <taxon>Haemaphysalis</taxon>
    </lineage>
</organism>
<accession>A0A9J6FRW4</accession>
<dbReference type="VEuPathDB" id="VectorBase:HLOH_058007"/>
<evidence type="ECO:0000256" key="1">
    <source>
        <dbReference type="SAM" id="MobiDB-lite"/>
    </source>
</evidence>
<reference evidence="2 3" key="1">
    <citation type="journal article" date="2020" name="Cell">
        <title>Large-Scale Comparative Analyses of Tick Genomes Elucidate Their Genetic Diversity and Vector Capacities.</title>
        <authorList>
            <consortium name="Tick Genome and Microbiome Consortium (TIGMIC)"/>
            <person name="Jia N."/>
            <person name="Wang J."/>
            <person name="Shi W."/>
            <person name="Du L."/>
            <person name="Sun Y."/>
            <person name="Zhan W."/>
            <person name="Jiang J.F."/>
            <person name="Wang Q."/>
            <person name="Zhang B."/>
            <person name="Ji P."/>
            <person name="Bell-Sakyi L."/>
            <person name="Cui X.M."/>
            <person name="Yuan T.T."/>
            <person name="Jiang B.G."/>
            <person name="Yang W.F."/>
            <person name="Lam T.T."/>
            <person name="Chang Q.C."/>
            <person name="Ding S.J."/>
            <person name="Wang X.J."/>
            <person name="Zhu J.G."/>
            <person name="Ruan X.D."/>
            <person name="Zhao L."/>
            <person name="Wei J.T."/>
            <person name="Ye R.Z."/>
            <person name="Que T.C."/>
            <person name="Du C.H."/>
            <person name="Zhou Y.H."/>
            <person name="Cheng J.X."/>
            <person name="Dai P.F."/>
            <person name="Guo W.B."/>
            <person name="Han X.H."/>
            <person name="Huang E.J."/>
            <person name="Li L.F."/>
            <person name="Wei W."/>
            <person name="Gao Y.C."/>
            <person name="Liu J.Z."/>
            <person name="Shao H.Z."/>
            <person name="Wang X."/>
            <person name="Wang C.C."/>
            <person name="Yang T.C."/>
            <person name="Huo Q.B."/>
            <person name="Li W."/>
            <person name="Chen H.Y."/>
            <person name="Chen S.E."/>
            <person name="Zhou L.G."/>
            <person name="Ni X.B."/>
            <person name="Tian J.H."/>
            <person name="Sheng Y."/>
            <person name="Liu T."/>
            <person name="Pan Y.S."/>
            <person name="Xia L.Y."/>
            <person name="Li J."/>
            <person name="Zhao F."/>
            <person name="Cao W.C."/>
        </authorList>
    </citation>
    <scope>NUCLEOTIDE SEQUENCE [LARGE SCALE GENOMIC DNA]</scope>
    <source>
        <strain evidence="2">HaeL-2018</strain>
    </source>
</reference>
<proteinExistence type="predicted"/>
<evidence type="ECO:0000313" key="2">
    <source>
        <dbReference type="EMBL" id="KAH9365531.1"/>
    </source>
</evidence>
<comment type="caution">
    <text evidence="2">The sequence shown here is derived from an EMBL/GenBank/DDBJ whole genome shotgun (WGS) entry which is preliminary data.</text>
</comment>
<sequence length="133" mass="14562">MLFQLSDFAWNWNLALVQRCHPSQQEIHITGWVEIGLSEGSRPGQSLEEHYCEGVDVATGVPSGGPSGSRRSSGARHKSPARGRFGTTSLFQSLFSYRSLLQKTDPHGKCSVLPKTGYAEKRDQAGPCRAQSD</sequence>
<feature type="region of interest" description="Disordered" evidence="1">
    <location>
        <begin position="57"/>
        <end position="85"/>
    </location>
</feature>